<dbReference type="EMBL" id="CP144700">
    <property type="protein sequence ID" value="WVZ26419.1"/>
    <property type="molecule type" value="Genomic_DNA"/>
</dbReference>
<sequence>MSLNKVSASSTSPTSAHMFSNVLYKIKSIGQLFSFIRCHNSKASLDHLAFPYILITAVRVFSFGTTPDSIISSNRPLANPGLPAFPIASSKVLYTTKLGCTPTDSIS</sequence>
<evidence type="ECO:0000313" key="2">
    <source>
        <dbReference type="Proteomes" id="UP001374535"/>
    </source>
</evidence>
<proteinExistence type="predicted"/>
<name>A0AAQ3SGP8_VIGMU</name>
<reference evidence="1 2" key="1">
    <citation type="journal article" date="2023" name="Life. Sci Alliance">
        <title>Evolutionary insights into 3D genome organization and epigenetic landscape of Vigna mungo.</title>
        <authorList>
            <person name="Junaid A."/>
            <person name="Singh B."/>
            <person name="Bhatia S."/>
        </authorList>
    </citation>
    <scope>NUCLEOTIDE SEQUENCE [LARGE SCALE GENOMIC DNA]</scope>
    <source>
        <strain evidence="1">Urdbean</strain>
    </source>
</reference>
<keyword evidence="2" id="KW-1185">Reference proteome</keyword>
<dbReference type="Proteomes" id="UP001374535">
    <property type="component" value="Chromosome 1"/>
</dbReference>
<organism evidence="1 2">
    <name type="scientific">Vigna mungo</name>
    <name type="common">Black gram</name>
    <name type="synonym">Phaseolus mungo</name>
    <dbReference type="NCBI Taxonomy" id="3915"/>
    <lineage>
        <taxon>Eukaryota</taxon>
        <taxon>Viridiplantae</taxon>
        <taxon>Streptophyta</taxon>
        <taxon>Embryophyta</taxon>
        <taxon>Tracheophyta</taxon>
        <taxon>Spermatophyta</taxon>
        <taxon>Magnoliopsida</taxon>
        <taxon>eudicotyledons</taxon>
        <taxon>Gunneridae</taxon>
        <taxon>Pentapetalae</taxon>
        <taxon>rosids</taxon>
        <taxon>fabids</taxon>
        <taxon>Fabales</taxon>
        <taxon>Fabaceae</taxon>
        <taxon>Papilionoideae</taxon>
        <taxon>50 kb inversion clade</taxon>
        <taxon>NPAAA clade</taxon>
        <taxon>indigoferoid/millettioid clade</taxon>
        <taxon>Phaseoleae</taxon>
        <taxon>Vigna</taxon>
    </lineage>
</organism>
<evidence type="ECO:0000313" key="1">
    <source>
        <dbReference type="EMBL" id="WVZ26419.1"/>
    </source>
</evidence>
<accession>A0AAQ3SGP8</accession>
<gene>
    <name evidence="1" type="ORF">V8G54_004963</name>
</gene>
<protein>
    <submittedName>
        <fullName evidence="1">Uncharacterized protein</fullName>
    </submittedName>
</protein>
<dbReference type="AlphaFoldDB" id="A0AAQ3SGP8"/>